<feature type="transmembrane region" description="Helical" evidence="2">
    <location>
        <begin position="344"/>
        <end position="361"/>
    </location>
</feature>
<dbReference type="PROSITE" id="PS50855">
    <property type="entry name" value="COX1"/>
    <property type="match status" value="1"/>
</dbReference>
<dbReference type="EMBL" id="AP018052">
    <property type="protein sequence ID" value="BAZ95168.1"/>
    <property type="molecule type" value="Genomic_DNA"/>
</dbReference>
<keyword evidence="2" id="KW-0472">Membrane</keyword>
<keyword evidence="1" id="KW-0249">Electron transport</keyword>
<dbReference type="OrthoDB" id="9764568at2"/>
<feature type="transmembrane region" description="Helical" evidence="2">
    <location>
        <begin position="381"/>
        <end position="400"/>
    </location>
</feature>
<feature type="transmembrane region" description="Helical" evidence="2">
    <location>
        <begin position="95"/>
        <end position="119"/>
    </location>
</feature>
<feature type="domain" description="Cytochrome oxidase subunit I profile" evidence="3">
    <location>
        <begin position="21"/>
        <end position="487"/>
    </location>
</feature>
<evidence type="ECO:0000259" key="3">
    <source>
        <dbReference type="PROSITE" id="PS50855"/>
    </source>
</evidence>
<dbReference type="Proteomes" id="UP000218765">
    <property type="component" value="Chromosome"/>
</dbReference>
<gene>
    <name evidence="4" type="ORF">FOKN1_2808</name>
</gene>
<feature type="transmembrane region" description="Helical" evidence="2">
    <location>
        <begin position="20"/>
        <end position="40"/>
    </location>
</feature>
<dbReference type="Pfam" id="PF00115">
    <property type="entry name" value="COX1"/>
    <property type="match status" value="1"/>
</dbReference>
<keyword evidence="2" id="KW-0812">Transmembrane</keyword>
<dbReference type="Gene3D" id="1.20.210.10">
    <property type="entry name" value="Cytochrome c oxidase-like, subunit I domain"/>
    <property type="match status" value="1"/>
</dbReference>
<dbReference type="RefSeq" id="WP_096367179.1">
    <property type="nucleotide sequence ID" value="NZ_AP018052.1"/>
</dbReference>
<proteinExistence type="predicted"/>
<evidence type="ECO:0000313" key="5">
    <source>
        <dbReference type="Proteomes" id="UP000218765"/>
    </source>
</evidence>
<dbReference type="GO" id="GO:0004129">
    <property type="term" value="F:cytochrome-c oxidase activity"/>
    <property type="evidence" value="ECO:0007669"/>
    <property type="project" value="InterPro"/>
</dbReference>
<feature type="transmembrane region" description="Helical" evidence="2">
    <location>
        <begin position="273"/>
        <end position="290"/>
    </location>
</feature>
<feature type="transmembrane region" description="Helical" evidence="2">
    <location>
        <begin position="240"/>
        <end position="261"/>
    </location>
</feature>
<dbReference type="GO" id="GO:0020037">
    <property type="term" value="F:heme binding"/>
    <property type="evidence" value="ECO:0007669"/>
    <property type="project" value="InterPro"/>
</dbReference>
<evidence type="ECO:0000256" key="1">
    <source>
        <dbReference type="ARBA" id="ARBA00022660"/>
    </source>
</evidence>
<feature type="transmembrane region" description="Helical" evidence="2">
    <location>
        <begin position="139"/>
        <end position="159"/>
    </location>
</feature>
<feature type="transmembrane region" description="Helical" evidence="2">
    <location>
        <begin position="310"/>
        <end position="332"/>
    </location>
</feature>
<name>A0A1Z4VUX0_9GAMM</name>
<dbReference type="PANTHER" id="PTHR10422">
    <property type="entry name" value="CYTOCHROME C OXIDASE SUBUNIT 1"/>
    <property type="match status" value="1"/>
</dbReference>
<reference evidence="4 5" key="1">
    <citation type="submission" date="2017-05" db="EMBL/GenBank/DDBJ databases">
        <title>Thiocyanate degradation by Thiohalobacter thiocyanaticus FOKN1.</title>
        <authorList>
            <person name="Oshiki M."/>
            <person name="Fukushima T."/>
            <person name="Kawano S."/>
            <person name="Nakagawa J."/>
        </authorList>
    </citation>
    <scope>NUCLEOTIDE SEQUENCE [LARGE SCALE GENOMIC DNA]</scope>
    <source>
        <strain evidence="4 5">FOKN1</strain>
    </source>
</reference>
<feature type="transmembrane region" description="Helical" evidence="2">
    <location>
        <begin position="60"/>
        <end position="83"/>
    </location>
</feature>
<dbReference type="KEGG" id="ttc:FOKN1_2808"/>
<keyword evidence="1" id="KW-0679">Respiratory chain</keyword>
<accession>A0A1Z4VUX0</accession>
<dbReference type="InterPro" id="IPR000883">
    <property type="entry name" value="Cyt_C_Oxase_1"/>
</dbReference>
<evidence type="ECO:0000256" key="2">
    <source>
        <dbReference type="SAM" id="Phobius"/>
    </source>
</evidence>
<organism evidence="4 5">
    <name type="scientific">Thiohalobacter thiocyanaticus</name>
    <dbReference type="NCBI Taxonomy" id="585455"/>
    <lineage>
        <taxon>Bacteria</taxon>
        <taxon>Pseudomonadati</taxon>
        <taxon>Pseudomonadota</taxon>
        <taxon>Gammaproteobacteria</taxon>
        <taxon>Thiohalobacterales</taxon>
        <taxon>Thiohalobacteraceae</taxon>
        <taxon>Thiohalobacter</taxon>
    </lineage>
</organism>
<dbReference type="GO" id="GO:0016020">
    <property type="term" value="C:membrane"/>
    <property type="evidence" value="ECO:0007669"/>
    <property type="project" value="InterPro"/>
</dbReference>
<keyword evidence="1" id="KW-0813">Transport</keyword>
<keyword evidence="2" id="KW-1133">Transmembrane helix</keyword>
<dbReference type="AlphaFoldDB" id="A0A1Z4VUX0"/>
<keyword evidence="5" id="KW-1185">Reference proteome</keyword>
<protein>
    <submittedName>
        <fullName evidence="4">Heme/copper-type cytochrome/quinol oxidases, subunit 1</fullName>
    </submittedName>
</protein>
<feature type="transmembrane region" description="Helical" evidence="2">
    <location>
        <begin position="412"/>
        <end position="436"/>
    </location>
</feature>
<sequence>MSEVDAKGAPDPARRASAPVLAYLVTAGAVVLLMMAFGLLMRLAQGGLLQLGPDTFYELLTLHGAGMVGIAALASVAVMWHFLGQYVRLSRGMFIANLVLFLAGVVMILASVLAGGFAGAWTFLYPLPARPMGVWDTQAAALFVGGLLVIGTGFLLLYLDAARAILGQYGNLGRALGWPQLFGRDDGRAPPVAVVASTMVLIINSIGITVGAAILAMTLINLYVPAFAIDPLLAKNMTYFFGHVFINATIYMAVIAVYEILPRHTGRPWKSNKVVLAAWNASLIMVMTNYPHHLLMDFAMPQWALVAGQVISYASGLPVLVVTVFGALTNVYRSGIRWDLTSGLLLLSMFGWGAGVIPAIIDATVVINQVMHNTMWVPGHFHTYLLLGMLPMVLGFMYFLTGDRQTAAGRGLDRIGFWVFAVAGLGFVLAFLAGGQAGAPRRYAEHLAQWLPYDRAGALFAALVLAATLVFVGRFLLRLGQARSRAV</sequence>
<dbReference type="GO" id="GO:0009060">
    <property type="term" value="P:aerobic respiration"/>
    <property type="evidence" value="ECO:0007669"/>
    <property type="project" value="InterPro"/>
</dbReference>
<feature type="transmembrane region" description="Helical" evidence="2">
    <location>
        <begin position="192"/>
        <end position="220"/>
    </location>
</feature>
<evidence type="ECO:0000313" key="4">
    <source>
        <dbReference type="EMBL" id="BAZ95168.1"/>
    </source>
</evidence>
<dbReference type="InterPro" id="IPR036927">
    <property type="entry name" value="Cyt_c_oxase-like_su1_sf"/>
</dbReference>
<feature type="transmembrane region" description="Helical" evidence="2">
    <location>
        <begin position="456"/>
        <end position="477"/>
    </location>
</feature>
<dbReference type="SUPFAM" id="SSF81442">
    <property type="entry name" value="Cytochrome c oxidase subunit I-like"/>
    <property type="match status" value="1"/>
</dbReference>
<dbReference type="InterPro" id="IPR023616">
    <property type="entry name" value="Cyt_c_oxase-like_su1_dom"/>
</dbReference>